<dbReference type="AlphaFoldDB" id="A0A2G9U9V1"/>
<evidence type="ECO:0000313" key="2">
    <source>
        <dbReference type="Proteomes" id="UP000230423"/>
    </source>
</evidence>
<protein>
    <recommendedName>
        <fullName evidence="3">CRC domain-containing protein</fullName>
    </recommendedName>
</protein>
<evidence type="ECO:0008006" key="3">
    <source>
        <dbReference type="Google" id="ProtNLM"/>
    </source>
</evidence>
<reference evidence="1 2" key="1">
    <citation type="submission" date="2015-09" db="EMBL/GenBank/DDBJ databases">
        <title>Draft genome of the parasitic nematode Teladorsagia circumcincta isolate WARC Sus (inbred).</title>
        <authorList>
            <person name="Mitreva M."/>
        </authorList>
    </citation>
    <scope>NUCLEOTIDE SEQUENCE [LARGE SCALE GENOMIC DNA]</scope>
    <source>
        <strain evidence="1 2">S</strain>
    </source>
</reference>
<sequence>MGYRGDCLNQAICKCSCEVDPAKPAKNACAKAERCDCLRIKEGCSKLCACKQICKNKAS</sequence>
<organism evidence="1 2">
    <name type="scientific">Teladorsagia circumcincta</name>
    <name type="common">Brown stomach worm</name>
    <name type="synonym">Ostertagia circumcincta</name>
    <dbReference type="NCBI Taxonomy" id="45464"/>
    <lineage>
        <taxon>Eukaryota</taxon>
        <taxon>Metazoa</taxon>
        <taxon>Ecdysozoa</taxon>
        <taxon>Nematoda</taxon>
        <taxon>Chromadorea</taxon>
        <taxon>Rhabditida</taxon>
        <taxon>Rhabditina</taxon>
        <taxon>Rhabditomorpha</taxon>
        <taxon>Strongyloidea</taxon>
        <taxon>Trichostrongylidae</taxon>
        <taxon>Teladorsagia</taxon>
    </lineage>
</organism>
<name>A0A2G9U9V1_TELCI</name>
<proteinExistence type="predicted"/>
<keyword evidence="2" id="KW-1185">Reference proteome</keyword>
<accession>A0A2G9U9V1</accession>
<dbReference type="Proteomes" id="UP000230423">
    <property type="component" value="Unassembled WGS sequence"/>
</dbReference>
<gene>
    <name evidence="1" type="ORF">TELCIR_11290</name>
</gene>
<evidence type="ECO:0000313" key="1">
    <source>
        <dbReference type="EMBL" id="PIO66978.1"/>
    </source>
</evidence>
<dbReference type="EMBL" id="KZ347901">
    <property type="protein sequence ID" value="PIO66978.1"/>
    <property type="molecule type" value="Genomic_DNA"/>
</dbReference>